<feature type="non-terminal residue" evidence="1">
    <location>
        <position position="105"/>
    </location>
</feature>
<proteinExistence type="predicted"/>
<accession>A0A382S9X6</accession>
<evidence type="ECO:0008006" key="2">
    <source>
        <dbReference type="Google" id="ProtNLM"/>
    </source>
</evidence>
<dbReference type="InterPro" id="IPR027417">
    <property type="entry name" value="P-loop_NTPase"/>
</dbReference>
<dbReference type="SUPFAM" id="SSF52540">
    <property type="entry name" value="P-loop containing nucleoside triphosphate hydrolases"/>
    <property type="match status" value="1"/>
</dbReference>
<reference evidence="1" key="1">
    <citation type="submission" date="2018-05" db="EMBL/GenBank/DDBJ databases">
        <authorList>
            <person name="Lanie J.A."/>
            <person name="Ng W.-L."/>
            <person name="Kazmierczak K.M."/>
            <person name="Andrzejewski T.M."/>
            <person name="Davidsen T.M."/>
            <person name="Wayne K.J."/>
            <person name="Tettelin H."/>
            <person name="Glass J.I."/>
            <person name="Rusch D."/>
            <person name="Podicherti R."/>
            <person name="Tsui H.-C.T."/>
            <person name="Winkler M.E."/>
        </authorList>
    </citation>
    <scope>NUCLEOTIDE SEQUENCE</scope>
</reference>
<name>A0A382S9X6_9ZZZZ</name>
<evidence type="ECO:0000313" key="1">
    <source>
        <dbReference type="EMBL" id="SVD05731.1"/>
    </source>
</evidence>
<organism evidence="1">
    <name type="scientific">marine metagenome</name>
    <dbReference type="NCBI Taxonomy" id="408172"/>
    <lineage>
        <taxon>unclassified sequences</taxon>
        <taxon>metagenomes</taxon>
        <taxon>ecological metagenomes</taxon>
    </lineage>
</organism>
<gene>
    <name evidence="1" type="ORF">METZ01_LOCUS358585</name>
</gene>
<dbReference type="Gene3D" id="3.40.50.300">
    <property type="entry name" value="P-loop containing nucleotide triphosphate hydrolases"/>
    <property type="match status" value="1"/>
</dbReference>
<dbReference type="AlphaFoldDB" id="A0A382S9X6"/>
<protein>
    <recommendedName>
        <fullName evidence="2">Phosphoribulokinase/uridine kinase domain-containing protein</fullName>
    </recommendedName>
</protein>
<dbReference type="EMBL" id="UINC01126935">
    <property type="protein sequence ID" value="SVD05731.1"/>
    <property type="molecule type" value="Genomic_DNA"/>
</dbReference>
<sequence>MQSIAECYNKVSKDCFKFIKSQETPKDKFKNKEKMIRSFLVPISFWIAGKARKKKPYILGLAGGQGTGKTTISSIISIILRKYFKLNVFTISIDDFYKTRKERFL</sequence>